<feature type="compositionally biased region" description="Basic and acidic residues" evidence="1">
    <location>
        <begin position="606"/>
        <end position="617"/>
    </location>
</feature>
<feature type="compositionally biased region" description="Basic and acidic residues" evidence="1">
    <location>
        <begin position="793"/>
        <end position="804"/>
    </location>
</feature>
<feature type="compositionally biased region" description="Acidic residues" evidence="1">
    <location>
        <begin position="3231"/>
        <end position="3240"/>
    </location>
</feature>
<feature type="region of interest" description="Disordered" evidence="1">
    <location>
        <begin position="1541"/>
        <end position="1569"/>
    </location>
</feature>
<evidence type="ECO:0000259" key="2">
    <source>
        <dbReference type="PROSITE" id="PS50003"/>
    </source>
</evidence>
<name>A0A4C1VEY1_EUMVA</name>
<feature type="region of interest" description="Disordered" evidence="1">
    <location>
        <begin position="725"/>
        <end position="863"/>
    </location>
</feature>
<feature type="compositionally biased region" description="Basic and acidic residues" evidence="1">
    <location>
        <begin position="3158"/>
        <end position="3181"/>
    </location>
</feature>
<feature type="compositionally biased region" description="Basic and acidic residues" evidence="1">
    <location>
        <begin position="419"/>
        <end position="435"/>
    </location>
</feature>
<feature type="region of interest" description="Disordered" evidence="1">
    <location>
        <begin position="3158"/>
        <end position="3200"/>
    </location>
</feature>
<protein>
    <submittedName>
        <fullName evidence="3">Pleckstrin homology domain-containing family A member 5</fullName>
    </submittedName>
</protein>
<dbReference type="SMART" id="SM00233">
    <property type="entry name" value="PH"/>
    <property type="match status" value="1"/>
</dbReference>
<feature type="region of interest" description="Disordered" evidence="1">
    <location>
        <begin position="1150"/>
        <end position="1229"/>
    </location>
</feature>
<sequence length="3261" mass="369006">MLSGQPPGDDGETASDGCVSNYRRKSSLGRTSVRWCRRRALPLIRDAAVFGAISLLGGAGNSFPAVQRPVLAQLKLGLGGTGVLSRPRKRFSYALEAEQALPTFALFPQFQFRLDPPIPQDQLSMENKKVSPATQQPLTQQHLHHVHTELHQHGPHITTYPTSPQPSQVQPNGVIPQFLQNQYHPNLNPRSPLLENRHELYGTGYNQDYTRRYAPNDNYHYPLSPQREQSREVHTDHNVNHELHNIPKGYNAEVYQDYLKRNPPRDTNQIYQNQSLYRSNNQYGSKPYLPYSNRIGPQSNTELLRRQYNEIQQMKLQQQMHYQNQAQMHQQQTFAERQLLLQQIHGIQPPPNLQNSIYSDGSYTNLDRYSSRTDFKEQYAGPDLQKDADRFTKNNEMKDVDKQMRHYQESQWQANQQVDYRDDRHTSRQDQDKNKSQSPPTDYQTSNQKSNVGIVSPMKSSDSNSPSIKSPSSESRRSSGGTQALRSPIAQRAPSAPVTVAGLLYKQGSDGLKVWRKRWFVLSEYCLFYYKSQDEEKLLGSVLLPSYKVSACTSEDKVLRKYAFKLEHANMRTYILAAPDQEAMLKWVKALTMASLMQNFSGEPSQKQDRTSAAKIEDSEEAPGPTYANAPPKPRRSNEGYSSPSPEMYDPNYDLLKKPASHYSQGTSHNRYQDTNYQSANTENLYTRSPQSPPATQQYTKRPYDTHNLSLPLTNTLTDRMENTQNLPAYRNNAQSPYSDRTRKQQRSQEPQEQTYERHSGSKNPFLQDTPTEVSPKDRDVQNRSYKFTSEQSKGHVDSKEERPNTNQTQENIYNKDIYGELNTKQGKSGNTSNDRLIDRRTPDAYGRSEITTGHKQKAGDYEDIYDTYAENEYGRSYSKPLSPPQDSTNATGYSENTGNYNQVQRIGGPSVLRRKKMQSNAAHLSVPRPHSADFLEYESKNELDNKTMPTRTVCDPVRQPQRPKSSLDINSYYDPNSDRYYSEESYAEKMRQSAQYLQQDRLGPRNIQIPLAKYASGLAEKQLHSPYPQSTNNNYEIEFSTARTNNEIPNYGTKYDEMEGLNSNWTLKEKDLANQKDYSNRSGSVMSDSSNVNTYAKEAARYDANVPEGFIRSASARLPSATEREGEKKLQQREESMKRLLEWKQRMLQSPLTRKSTPATISLARSLTQSRQSLRSDQYRTKNFTNASYNNYSSDDEEKSPGTDQQISRERQAGRFQRESLPSTTIMQITSPRETPPVATDLHVDRNIEENITASKENAYENTNYSVKIDYKNEDYAQNTEKCNVSDAAVELDEGESCDSEAESETHEEYTDNDLDEVLLNPQHDSNKNEDTLKRKSKVSEIDSCFNTEESKPETPPADLAEDHYLPMSPRKTSTVEPAHQTIIKNLSVFDKSLVSGVEDNPYVEMNLGNDDDDLQTYEVVCVSDGKLEPVYMELNSVSSSETSKETNTTSKVINDTASNFADTKDHTLKRVLKGDKPKDERKHSISKVSEKSNNNSNTRSDCSDADDEAAKEISLDAPFNRFSISDTFRPASYYLGGSRNVSDTQDSSDSEIVFPPPIPRSSPPHEELSDEALSKYILEKLDKSNLSEDNSILKMLTTENQKMNTLKRKTTSLMIYSSRPSIHDTLSRGEKIRHSRASLSNEKFKPAETHTSLLSTSLLEHYNSSHSIETDSLMSYSADRGSSRMSLESDISSKFETVPSNLSSEVTSLNDSDTAIELRHPIGYSDMEMMIKRRPLSDDSFFELNSTETTTVNESPAHVDLDSYLNNLKTDTREQQSPKIMDLATSSNSLKEGSLVKDNISRAAQLQPVSHTRSSSTPIAKISKQNDSKVNHITDILYRNMSDQHSGYTGSQSSCSSVGVSKSPISYYCKNFDEQKTLIKNLNKDVLSDKIKEFEGEKLVTKSGNDTNASSSTTGFHSRESSTEHSAPYYYSDLSSQEHINVLPTSHYLKNTNLHRKLNNQRRRGPLNKKNEISHIHNPIHSHQYSRDRPFELIAAARSVSVEFLSAADKDPEIDMKNIYESTGGKTSKIPESMSSLSAFGCKNNSSAVDGLSSDINKCSPDTSHSSDTTQVESQATESFNGNKNVKEISRSRAPESHPYENLICEGDKLWDEDSLWRDNLRRVSHRHARSMDDLDTLPENPVSGRTSVDICGVNSLKNRKKLSRNVTYVNCDAHGQVLRKLEKNLSEERPHEKCDDNDVYVSLVENQEIAEEQSDEGVYEQLAVRSSDKSSEPRMVSRKVVYQNESSRKFEIDREKLRQWDLMSSGLMKGGPGVGSGRARVAGAAGACSTDSGADSASNEASMTVSGTNIDPNTTNNVNQQVLSKKSFLGSNTSIGRTSRDAIPVRAVSPRVRWVEDRADRDSDYVMQQVSASQQNNSEYFASNFQLSTGYTSEEAWAAARSPSRASQQPVRAVSPRVRRDLDDVQSNGQTHEASGSEIPTAGELLGRTHEELVLLLIQLRRRHAATHRAMDQCCGQISSIEDCLGSVKGMEREESLHRLEKLKHQLVELEQQYEKSKPLVQLVDNMVKLGSLYNRPGSTVERLERNQRLRQKILEEHAMEQSRWLENAAAGRPLETEAARARVAELWALQQELADEAAMLRGLKTDKNAIDSLLTVQQLASRWHWLYGRYCACVIPLFAPQSGDSCLLRVSTLGHPLFVFTSWYDSTKLARIETSCSKIGRIRNQLFVRKYIGVRDKFINPPGGGARDLEAELARVHAMLALNSKKLEQTVADNARLERELMQLRRALHAQRHSQPPPPTATLLEDEVSRVQQLVSALQRQRQELSRAVRQLTQQSRALQTTQPAAPGSAKRRTHSSWQETNLDTGHTIEHGQEDDAPLLPPGHYDAAVAMTMPLYVDTQATDIISPLTSEDVAGTFGNLSNVEKQEIKTVRIVKRESERRQRDRDRSLQPNNEWSTNLDQFLEEELIQPTNYARSASVPRTDFSKFEEYYSKPQDGDYIRPHNEMSSSMELSPKFPSTPSLSNYDFTRDISLNSSYHTSYNHSASLSSQYLNSPTESTRTLTKDPLSKTSSVSSLTRSHIELSPTFKSEAARQIITEMSDKTGSLHRRQVPKEKRRHYTAPHHLSSKTLNEIPKENYNQDKLARSLDDADMERALRAPPDVVRSAIVPQRFAENTIDQLLAAPQKILIPERYIPEKPPELSPEEQQKRQEKVESIKKMLSTSSADPSKSPDGEVRRQREHLLQMNQILAKQVMEMSKIVAVKALEELPEQDGNGDSEDRSPDVELPIYQQRDNYFS</sequence>
<feature type="region of interest" description="Disordered" evidence="1">
    <location>
        <begin position="2402"/>
        <end position="2441"/>
    </location>
</feature>
<feature type="region of interest" description="Disordered" evidence="1">
    <location>
        <begin position="1292"/>
        <end position="1337"/>
    </location>
</feature>
<feature type="compositionally biased region" description="Polar residues" evidence="1">
    <location>
        <begin position="409"/>
        <end position="418"/>
    </location>
</feature>
<organism evidence="3 4">
    <name type="scientific">Eumeta variegata</name>
    <name type="common">Bagworm moth</name>
    <name type="synonym">Eumeta japonica</name>
    <dbReference type="NCBI Taxonomy" id="151549"/>
    <lineage>
        <taxon>Eukaryota</taxon>
        <taxon>Metazoa</taxon>
        <taxon>Ecdysozoa</taxon>
        <taxon>Arthropoda</taxon>
        <taxon>Hexapoda</taxon>
        <taxon>Insecta</taxon>
        <taxon>Pterygota</taxon>
        <taxon>Neoptera</taxon>
        <taxon>Endopterygota</taxon>
        <taxon>Lepidoptera</taxon>
        <taxon>Glossata</taxon>
        <taxon>Ditrysia</taxon>
        <taxon>Tineoidea</taxon>
        <taxon>Psychidae</taxon>
        <taxon>Oiketicinae</taxon>
        <taxon>Eumeta</taxon>
    </lineage>
</organism>
<feature type="region of interest" description="Disordered" evidence="1">
    <location>
        <begin position="600"/>
        <end position="711"/>
    </location>
</feature>
<feature type="region of interest" description="Disordered" evidence="1">
    <location>
        <begin position="2061"/>
        <end position="2095"/>
    </location>
</feature>
<feature type="compositionally biased region" description="Polar residues" evidence="1">
    <location>
        <begin position="3009"/>
        <end position="3025"/>
    </location>
</feature>
<dbReference type="Proteomes" id="UP000299102">
    <property type="component" value="Unassembled WGS sequence"/>
</dbReference>
<evidence type="ECO:0000313" key="4">
    <source>
        <dbReference type="Proteomes" id="UP000299102"/>
    </source>
</evidence>
<feature type="region of interest" description="Disordered" evidence="1">
    <location>
        <begin position="2901"/>
        <end position="2920"/>
    </location>
</feature>
<feature type="compositionally biased region" description="Polar residues" evidence="1">
    <location>
        <begin position="2061"/>
        <end position="2086"/>
    </location>
</feature>
<feature type="region of interest" description="Disordered" evidence="1">
    <location>
        <begin position="3062"/>
        <end position="3082"/>
    </location>
</feature>
<feature type="compositionally biased region" description="Polar residues" evidence="1">
    <location>
        <begin position="436"/>
        <end position="453"/>
    </location>
</feature>
<feature type="compositionally biased region" description="Basic residues" evidence="1">
    <location>
        <begin position="3069"/>
        <end position="3082"/>
    </location>
</feature>
<feature type="compositionally biased region" description="Polar residues" evidence="1">
    <location>
        <begin position="662"/>
        <end position="700"/>
    </location>
</feature>
<feature type="compositionally biased region" description="Polar residues" evidence="1">
    <location>
        <begin position="823"/>
        <end position="835"/>
    </location>
</feature>
<dbReference type="InterPro" id="IPR001849">
    <property type="entry name" value="PH_domain"/>
</dbReference>
<feature type="compositionally biased region" description="Low complexity" evidence="1">
    <location>
        <begin position="456"/>
        <end position="473"/>
    </location>
</feature>
<feature type="region of interest" description="Disordered" evidence="1">
    <location>
        <begin position="405"/>
        <end position="492"/>
    </location>
</feature>
<reference evidence="3 4" key="1">
    <citation type="journal article" date="2019" name="Commun. Biol.">
        <title>The bagworm genome reveals a unique fibroin gene that provides high tensile strength.</title>
        <authorList>
            <person name="Kono N."/>
            <person name="Nakamura H."/>
            <person name="Ohtoshi R."/>
            <person name="Tomita M."/>
            <person name="Numata K."/>
            <person name="Arakawa K."/>
        </authorList>
    </citation>
    <scope>NUCLEOTIDE SEQUENCE [LARGE SCALE GENOMIC DNA]</scope>
</reference>
<comment type="caution">
    <text evidence="3">The sequence shown here is derived from an EMBL/GenBank/DDBJ whole genome shotgun (WGS) entry which is preliminary data.</text>
</comment>
<feature type="region of interest" description="Disordered" evidence="1">
    <location>
        <begin position="2792"/>
        <end position="2822"/>
    </location>
</feature>
<feature type="region of interest" description="Disordered" evidence="1">
    <location>
        <begin position="941"/>
        <end position="977"/>
    </location>
</feature>
<feature type="compositionally biased region" description="Polar residues" evidence="1">
    <location>
        <begin position="762"/>
        <end position="773"/>
    </location>
</feature>
<dbReference type="InterPro" id="IPR040392">
    <property type="entry name" value="PKHA4-7_PH"/>
</dbReference>
<dbReference type="InterPro" id="IPR011993">
    <property type="entry name" value="PH-like_dom_sf"/>
</dbReference>
<dbReference type="PROSITE" id="PS50003">
    <property type="entry name" value="PH_DOMAIN"/>
    <property type="match status" value="1"/>
</dbReference>
<dbReference type="PANTHER" id="PTHR12752">
    <property type="entry name" value="PHOSPHOINOSITOL 3-PHOSPHATE-BINDING PROTEIN"/>
    <property type="match status" value="1"/>
</dbReference>
<feature type="compositionally biased region" description="Polar residues" evidence="1">
    <location>
        <begin position="1182"/>
        <end position="1194"/>
    </location>
</feature>
<feature type="compositionally biased region" description="Basic and acidic residues" evidence="1">
    <location>
        <begin position="2901"/>
        <end position="2912"/>
    </location>
</feature>
<feature type="region of interest" description="Disordered" evidence="1">
    <location>
        <begin position="2293"/>
        <end position="2319"/>
    </location>
</feature>
<feature type="compositionally biased region" description="Polar residues" evidence="1">
    <location>
        <begin position="1150"/>
        <end position="1161"/>
    </location>
</feature>
<dbReference type="InterPro" id="IPR057971">
    <property type="entry name" value="PKHA4-7_TBCA"/>
</dbReference>
<feature type="compositionally biased region" description="Polar residues" evidence="1">
    <location>
        <begin position="2795"/>
        <end position="2808"/>
    </location>
</feature>
<dbReference type="CDD" id="cd13248">
    <property type="entry name" value="PH_PEPP1_2_3"/>
    <property type="match status" value="1"/>
</dbReference>
<dbReference type="Pfam" id="PF25541">
    <property type="entry name" value="TBCA_PH"/>
    <property type="match status" value="1"/>
</dbReference>
<feature type="region of interest" description="Disordered" evidence="1">
    <location>
        <begin position="3231"/>
        <end position="3261"/>
    </location>
</feature>
<feature type="region of interest" description="Disordered" evidence="1">
    <location>
        <begin position="875"/>
        <end position="904"/>
    </location>
</feature>
<proteinExistence type="predicted"/>
<feature type="compositionally biased region" description="Polar residues" evidence="1">
    <location>
        <begin position="1904"/>
        <end position="1918"/>
    </location>
</feature>
<feature type="region of interest" description="Disordered" evidence="1">
    <location>
        <begin position="1903"/>
        <end position="1924"/>
    </location>
</feature>
<dbReference type="SUPFAM" id="SSF50729">
    <property type="entry name" value="PH domain-like"/>
    <property type="match status" value="1"/>
</dbReference>
<dbReference type="EMBL" id="BGZK01000315">
    <property type="protein sequence ID" value="GBP36205.1"/>
    <property type="molecule type" value="Genomic_DNA"/>
</dbReference>
<feature type="compositionally biased region" description="Basic and acidic residues" evidence="1">
    <location>
        <begin position="1464"/>
        <end position="1485"/>
    </location>
</feature>
<gene>
    <name evidence="3" type="primary">PLEKHA5</name>
    <name evidence="3" type="ORF">EVAR_4350_1</name>
</gene>
<feature type="domain" description="PH" evidence="2">
    <location>
        <begin position="497"/>
        <end position="596"/>
    </location>
</feature>
<dbReference type="PANTHER" id="PTHR12752:SF9">
    <property type="entry name" value="KRAMER, ISOFORM I"/>
    <property type="match status" value="1"/>
</dbReference>
<feature type="region of interest" description="Disordered" evidence="1">
    <location>
        <begin position="1438"/>
        <end position="1507"/>
    </location>
</feature>
<evidence type="ECO:0000313" key="3">
    <source>
        <dbReference type="EMBL" id="GBP36205.1"/>
    </source>
</evidence>
<feature type="compositionally biased region" description="Low complexity" evidence="1">
    <location>
        <begin position="1163"/>
        <end position="1177"/>
    </location>
</feature>
<feature type="compositionally biased region" description="Low complexity" evidence="1">
    <location>
        <begin position="3032"/>
        <end position="3042"/>
    </location>
</feature>
<accession>A0A4C1VEY1</accession>
<feature type="region of interest" description="Disordered" evidence="1">
    <location>
        <begin position="3009"/>
        <end position="3043"/>
    </location>
</feature>
<feature type="compositionally biased region" description="Low complexity" evidence="1">
    <location>
        <begin position="1438"/>
        <end position="1454"/>
    </location>
</feature>
<keyword evidence="4" id="KW-1185">Reference proteome</keyword>
<feature type="compositionally biased region" description="Polar residues" evidence="1">
    <location>
        <begin position="885"/>
        <end position="904"/>
    </location>
</feature>
<feature type="compositionally biased region" description="Basic and acidic residues" evidence="1">
    <location>
        <begin position="1326"/>
        <end position="1337"/>
    </location>
</feature>
<feature type="compositionally biased region" description="Polar residues" evidence="1">
    <location>
        <begin position="783"/>
        <end position="792"/>
    </location>
</feature>
<dbReference type="OrthoDB" id="43122at2759"/>
<dbReference type="Pfam" id="PF00169">
    <property type="entry name" value="PH"/>
    <property type="match status" value="1"/>
</dbReference>
<feature type="compositionally biased region" description="Polar residues" evidence="1">
    <location>
        <begin position="2428"/>
        <end position="2437"/>
    </location>
</feature>
<dbReference type="Gene3D" id="2.30.29.30">
    <property type="entry name" value="Pleckstrin-homology domain (PH domain)/Phosphotyrosine-binding domain (PTB)"/>
    <property type="match status" value="1"/>
</dbReference>
<dbReference type="STRING" id="151549.A0A4C1VEY1"/>
<feature type="compositionally biased region" description="Basic and acidic residues" evidence="1">
    <location>
        <begin position="1208"/>
        <end position="1219"/>
    </location>
</feature>
<feature type="compositionally biased region" description="Low complexity" evidence="1">
    <location>
        <begin position="2402"/>
        <end position="2413"/>
    </location>
</feature>
<feature type="compositionally biased region" description="Acidic residues" evidence="1">
    <location>
        <begin position="1292"/>
        <end position="1304"/>
    </location>
</feature>
<feature type="compositionally biased region" description="Polar residues" evidence="1">
    <location>
        <begin position="725"/>
        <end position="739"/>
    </location>
</feature>
<evidence type="ECO:0000256" key="1">
    <source>
        <dbReference type="SAM" id="MobiDB-lite"/>
    </source>
</evidence>